<sequence length="280" mass="31338">MLPAEDTGGEGGTGEATGGGCEVGDDVADRMDADKIRGGGESGGREPTSMREPKGLAAGDDVGDDVDVGGGVVDRRKWTIIGDRDPIQNNYMKKFILKLDLHDDKEKRKALKSVSTLSGIDSITMNMKDRTLIVVGTVDPISVVSKLRKFWSTDIISVGPAKEPEKKEEPKKEEGKKDEAKKDDKKEEPKKEEEKKEEGKKEEPKKEEPKKKEGGKEEEKKSAPPQQMIPMRMPPQYRPYYPPMNAYYNNYQPNYQPHYQPPYQPHHHSIEENPNACVIC</sequence>
<name>A0AAU9LSY3_9ASTR</name>
<feature type="domain" description="HMA" evidence="8">
    <location>
        <begin position="92"/>
        <end position="159"/>
    </location>
</feature>
<dbReference type="InterPro" id="IPR006121">
    <property type="entry name" value="HMA_dom"/>
</dbReference>
<proteinExistence type="inferred from homology"/>
<dbReference type="InterPro" id="IPR036163">
    <property type="entry name" value="HMA_dom_sf"/>
</dbReference>
<dbReference type="Gene3D" id="3.30.70.100">
    <property type="match status" value="1"/>
</dbReference>
<dbReference type="Proteomes" id="UP001157418">
    <property type="component" value="Unassembled WGS sequence"/>
</dbReference>
<evidence type="ECO:0000256" key="2">
    <source>
        <dbReference type="ARBA" id="ARBA00022481"/>
    </source>
</evidence>
<keyword evidence="10" id="KW-1185">Reference proteome</keyword>
<evidence type="ECO:0000256" key="1">
    <source>
        <dbReference type="ARBA" id="ARBA00004170"/>
    </source>
</evidence>
<comment type="subcellular location">
    <subcellularLocation>
        <location evidence="1">Membrane</location>
        <topology evidence="1">Peripheral membrane protein</topology>
    </subcellularLocation>
</comment>
<accession>A0AAU9LSY3</accession>
<comment type="caution">
    <text evidence="9">The sequence shown here is derived from an EMBL/GenBank/DDBJ whole genome shotgun (WGS) entry which is preliminary data.</text>
</comment>
<keyword evidence="5" id="KW-0636">Prenylation</keyword>
<evidence type="ECO:0000259" key="8">
    <source>
        <dbReference type="PROSITE" id="PS50846"/>
    </source>
</evidence>
<evidence type="ECO:0000256" key="3">
    <source>
        <dbReference type="ARBA" id="ARBA00022723"/>
    </source>
</evidence>
<dbReference type="PANTHER" id="PTHR45811:SF35">
    <property type="entry name" value="HEAVY METAL-ASSOCIATED ISOPRENYLATED PLANT PROTEIN 39"/>
    <property type="match status" value="1"/>
</dbReference>
<reference evidence="9 10" key="1">
    <citation type="submission" date="2022-01" db="EMBL/GenBank/DDBJ databases">
        <authorList>
            <person name="Xiong W."/>
            <person name="Schranz E."/>
        </authorList>
    </citation>
    <scope>NUCLEOTIDE SEQUENCE [LARGE SCALE GENOMIC DNA]</scope>
</reference>
<evidence type="ECO:0000256" key="5">
    <source>
        <dbReference type="ARBA" id="ARBA00023289"/>
    </source>
</evidence>
<gene>
    <name evidence="9" type="ORF">LVIROSA_LOCUS4166</name>
</gene>
<dbReference type="GO" id="GO:0046872">
    <property type="term" value="F:metal ion binding"/>
    <property type="evidence" value="ECO:0007669"/>
    <property type="project" value="UniProtKB-KW"/>
</dbReference>
<feature type="compositionally biased region" description="Basic and acidic residues" evidence="7">
    <location>
        <begin position="162"/>
        <end position="222"/>
    </location>
</feature>
<dbReference type="SUPFAM" id="SSF55008">
    <property type="entry name" value="HMA, heavy metal-associated domain"/>
    <property type="match status" value="1"/>
</dbReference>
<keyword evidence="4" id="KW-0449">Lipoprotein</keyword>
<dbReference type="GO" id="GO:0016020">
    <property type="term" value="C:membrane"/>
    <property type="evidence" value="ECO:0007669"/>
    <property type="project" value="UniProtKB-SubCell"/>
</dbReference>
<dbReference type="PROSITE" id="PS50846">
    <property type="entry name" value="HMA_2"/>
    <property type="match status" value="1"/>
</dbReference>
<feature type="compositionally biased region" description="Gly residues" evidence="7">
    <location>
        <begin position="9"/>
        <end position="22"/>
    </location>
</feature>
<evidence type="ECO:0000313" key="9">
    <source>
        <dbReference type="EMBL" id="CAH1416401.1"/>
    </source>
</evidence>
<evidence type="ECO:0000313" key="10">
    <source>
        <dbReference type="Proteomes" id="UP001157418"/>
    </source>
</evidence>
<dbReference type="InterPro" id="IPR051863">
    <property type="entry name" value="HIPP"/>
</dbReference>
<protein>
    <recommendedName>
        <fullName evidence="8">HMA domain-containing protein</fullName>
    </recommendedName>
</protein>
<keyword evidence="3" id="KW-0479">Metal-binding</keyword>
<evidence type="ECO:0000256" key="4">
    <source>
        <dbReference type="ARBA" id="ARBA00023288"/>
    </source>
</evidence>
<evidence type="ECO:0000256" key="7">
    <source>
        <dbReference type="SAM" id="MobiDB-lite"/>
    </source>
</evidence>
<feature type="region of interest" description="Disordered" evidence="7">
    <location>
        <begin position="160"/>
        <end position="236"/>
    </location>
</feature>
<feature type="region of interest" description="Disordered" evidence="7">
    <location>
        <begin position="1"/>
        <end position="63"/>
    </location>
</feature>
<dbReference type="EMBL" id="CAKMRJ010000002">
    <property type="protein sequence ID" value="CAH1416401.1"/>
    <property type="molecule type" value="Genomic_DNA"/>
</dbReference>
<comment type="similarity">
    <text evidence="6">Belongs to the HIPP family.</text>
</comment>
<dbReference type="Pfam" id="PF00403">
    <property type="entry name" value="HMA"/>
    <property type="match status" value="1"/>
</dbReference>
<organism evidence="9 10">
    <name type="scientific">Lactuca virosa</name>
    <dbReference type="NCBI Taxonomy" id="75947"/>
    <lineage>
        <taxon>Eukaryota</taxon>
        <taxon>Viridiplantae</taxon>
        <taxon>Streptophyta</taxon>
        <taxon>Embryophyta</taxon>
        <taxon>Tracheophyta</taxon>
        <taxon>Spermatophyta</taxon>
        <taxon>Magnoliopsida</taxon>
        <taxon>eudicotyledons</taxon>
        <taxon>Gunneridae</taxon>
        <taxon>Pentapetalae</taxon>
        <taxon>asterids</taxon>
        <taxon>campanulids</taxon>
        <taxon>Asterales</taxon>
        <taxon>Asteraceae</taxon>
        <taxon>Cichorioideae</taxon>
        <taxon>Cichorieae</taxon>
        <taxon>Lactucinae</taxon>
        <taxon>Lactuca</taxon>
    </lineage>
</organism>
<feature type="compositionally biased region" description="Basic and acidic residues" evidence="7">
    <location>
        <begin position="27"/>
        <end position="38"/>
    </location>
</feature>
<dbReference type="GO" id="GO:0009626">
    <property type="term" value="P:plant-type hypersensitive response"/>
    <property type="evidence" value="ECO:0007669"/>
    <property type="project" value="UniProtKB-KW"/>
</dbReference>
<dbReference type="AlphaFoldDB" id="A0AAU9LSY3"/>
<dbReference type="PANTHER" id="PTHR45811">
    <property type="entry name" value="COPPER TRANSPORT PROTEIN FAMILY-RELATED"/>
    <property type="match status" value="1"/>
</dbReference>
<keyword evidence="2" id="KW-0488">Methylation</keyword>
<evidence type="ECO:0000256" key="6">
    <source>
        <dbReference type="ARBA" id="ARBA00024045"/>
    </source>
</evidence>